<evidence type="ECO:0000313" key="2">
    <source>
        <dbReference type="EnsemblPlants" id="TraesCS6B02G000800.1.cds1"/>
    </source>
</evidence>
<dbReference type="NCBIfam" id="TIGR01640">
    <property type="entry name" value="F_box_assoc_1"/>
    <property type="match status" value="1"/>
</dbReference>
<dbReference type="Gramene" id="TraesNOR6B03G03453610.1">
    <property type="protein sequence ID" value="TraesNOR6B03G03453610.1.CDS1"/>
    <property type="gene ID" value="TraesNOR6B03G03453610"/>
</dbReference>
<dbReference type="Proteomes" id="UP000019116">
    <property type="component" value="Chromosome 6B"/>
</dbReference>
<dbReference type="PROSITE" id="PS50181">
    <property type="entry name" value="FBOX"/>
    <property type="match status" value="1"/>
</dbReference>
<organism evidence="2">
    <name type="scientific">Triticum aestivum</name>
    <name type="common">Wheat</name>
    <dbReference type="NCBI Taxonomy" id="4565"/>
    <lineage>
        <taxon>Eukaryota</taxon>
        <taxon>Viridiplantae</taxon>
        <taxon>Streptophyta</taxon>
        <taxon>Embryophyta</taxon>
        <taxon>Tracheophyta</taxon>
        <taxon>Spermatophyta</taxon>
        <taxon>Magnoliopsida</taxon>
        <taxon>Liliopsida</taxon>
        <taxon>Poales</taxon>
        <taxon>Poaceae</taxon>
        <taxon>BOP clade</taxon>
        <taxon>Pooideae</taxon>
        <taxon>Triticodae</taxon>
        <taxon>Triticeae</taxon>
        <taxon>Triticinae</taxon>
        <taxon>Triticum</taxon>
    </lineage>
</organism>
<dbReference type="Gene3D" id="1.20.1280.50">
    <property type="match status" value="1"/>
</dbReference>
<name>A0A3B6PFB0_WHEAT</name>
<dbReference type="Pfam" id="PF08268">
    <property type="entry name" value="FBA_3"/>
    <property type="match status" value="1"/>
</dbReference>
<sequence length="450" mass="50632">MESTAEEILRDIFLRLPTRDVVRGRNVSRQWRGLLTDPSFVDLHAHANHVTPGTDGAATEAVAVSETRGRGIGLEMVVLNLASANPMCMVSDLAAPYSPVNACNGFLLLAPRSSTEGGWPVFVCNPISGAGENLKVRAPPYDDQYRHMYAMGFSPFSSQYKLFCFSFMEPDDDLWASEERDSDLDVLTLGDGNGNAWHQHPDVFPCPVGDSLSPSPPLSVDGKLYVVAIEPYLMLEIDVATEEHRTYPLPPEDHPKEVYPFEMSGRLCVAVRGLGDQQLYFWFMRPVPMQSKLLTDGNDDPLNNWELRYTFYVDNGDCDELRGVWHDDSNGMLCYWLGDDLYKYDTSKKGQQLTADSVLEWDHRIPLPATMAPSESCWEEIDDYKHRWNVYGGYRPSLLSPRLAFSTTLSPQQDGNGRGHLDHALLRALRCQQQTQQQLLHQEDAPANKI</sequence>
<dbReference type="Gramene" id="TraesCS6B03G0021800.1">
    <property type="protein sequence ID" value="TraesCS6B03G0021800.1.CDS1"/>
    <property type="gene ID" value="TraesCS6B03G0021800"/>
</dbReference>
<dbReference type="InterPro" id="IPR013187">
    <property type="entry name" value="F-box-assoc_dom_typ3"/>
</dbReference>
<proteinExistence type="predicted"/>
<dbReference type="OrthoDB" id="676617at2759"/>
<evidence type="ECO:0000259" key="1">
    <source>
        <dbReference type="PROSITE" id="PS50181"/>
    </source>
</evidence>
<reference evidence="2" key="1">
    <citation type="submission" date="2018-08" db="EMBL/GenBank/DDBJ databases">
        <authorList>
            <person name="Rossello M."/>
        </authorList>
    </citation>
    <scope>NUCLEOTIDE SEQUENCE [LARGE SCALE GENOMIC DNA]</scope>
    <source>
        <strain evidence="2">cv. Chinese Spring</strain>
    </source>
</reference>
<dbReference type="OMA" id="PVNACNG"/>
<reference evidence="2" key="2">
    <citation type="submission" date="2018-10" db="UniProtKB">
        <authorList>
            <consortium name="EnsemblPlants"/>
        </authorList>
    </citation>
    <scope>IDENTIFICATION</scope>
</reference>
<dbReference type="STRING" id="4565.A0A3B6PFB0"/>
<protein>
    <recommendedName>
        <fullName evidence="1">F-box domain-containing protein</fullName>
    </recommendedName>
</protein>
<evidence type="ECO:0000313" key="3">
    <source>
        <dbReference type="Proteomes" id="UP000019116"/>
    </source>
</evidence>
<dbReference type="AlphaFoldDB" id="A0A3B6PFB0"/>
<dbReference type="InterPro" id="IPR001810">
    <property type="entry name" value="F-box_dom"/>
</dbReference>
<dbReference type="InterPro" id="IPR050796">
    <property type="entry name" value="SCF_F-box_component"/>
</dbReference>
<dbReference type="PANTHER" id="PTHR31672:SF2">
    <property type="entry name" value="F-BOX DOMAIN-CONTAINING PROTEIN"/>
    <property type="match status" value="1"/>
</dbReference>
<dbReference type="InterPro" id="IPR036047">
    <property type="entry name" value="F-box-like_dom_sf"/>
</dbReference>
<dbReference type="Gramene" id="TraesCS6B02G000800.1">
    <property type="protein sequence ID" value="TraesCS6B02G000800.1.cds1"/>
    <property type="gene ID" value="TraesCS6B02G000800"/>
</dbReference>
<accession>A0A3B6PFB0</accession>
<dbReference type="PANTHER" id="PTHR31672">
    <property type="entry name" value="BNACNNG10540D PROTEIN"/>
    <property type="match status" value="1"/>
</dbReference>
<dbReference type="Pfam" id="PF12937">
    <property type="entry name" value="F-box-like"/>
    <property type="match status" value="1"/>
</dbReference>
<dbReference type="EnsemblPlants" id="TraesCS6B02G000800.1">
    <property type="protein sequence ID" value="TraesCS6B02G000800.1.cds1"/>
    <property type="gene ID" value="TraesCS6B02G000800"/>
</dbReference>
<dbReference type="SMR" id="A0A3B6PFB0"/>
<keyword evidence="3" id="KW-1185">Reference proteome</keyword>
<dbReference type="SUPFAM" id="SSF81383">
    <property type="entry name" value="F-box domain"/>
    <property type="match status" value="1"/>
</dbReference>
<dbReference type="InterPro" id="IPR017451">
    <property type="entry name" value="F-box-assoc_interact_dom"/>
</dbReference>
<feature type="domain" description="F-box" evidence="1">
    <location>
        <begin position="1"/>
        <end position="43"/>
    </location>
</feature>